<dbReference type="Pfam" id="PF14289">
    <property type="entry name" value="DUF4369"/>
    <property type="match status" value="1"/>
</dbReference>
<dbReference type="AlphaFoldDB" id="A0A4R0N2H0"/>
<evidence type="ECO:0000313" key="7">
    <source>
        <dbReference type="Proteomes" id="UP000291117"/>
    </source>
</evidence>
<dbReference type="Proteomes" id="UP000291117">
    <property type="component" value="Unassembled WGS sequence"/>
</dbReference>
<evidence type="ECO:0000313" key="6">
    <source>
        <dbReference type="EMBL" id="TCC92534.1"/>
    </source>
</evidence>
<feature type="domain" description="Thioredoxin" evidence="5">
    <location>
        <begin position="260"/>
        <end position="405"/>
    </location>
</feature>
<sequence>MLKNTTKYKAEESKFCYTKTETTMRKVLLLLCLLPFVTLGQQKFILNAKLRPLPFPAKAFLYFTIDGKTTIDSANIKDGVFTFNGALSEVAQAYLKIKRQKLPGIATRRTPSDLLDFFLEPGTTTVISKTDSVISAVVKGSVVNDDIAKCKAIMAGIQTRAGKIMSQYKSGTPEQLKDSIYTAGFNEQLKTLDTEAKNIHANFMRSNRDSYYSLILFKTVVPIVIDPVRAETEFAKFSPRLKSGPLGKRIQGEINATKMLALGQPAMDFTQNDSNGKPVKLSDFKGKYVLLDFWASWCAPCRQENPNVVKVYQKYKNKNFTVLGVSLDNAGLKAAWLKAIKDDGLSWTNVSDLKGGDNEVAVKYFVKTIPNNFLIGPDGKILAKNLRGDELDRKLEELLGASDAR</sequence>
<accession>A0A4R0N2H0</accession>
<dbReference type="EMBL" id="SJSM01000014">
    <property type="protein sequence ID" value="TCC92534.1"/>
    <property type="molecule type" value="Genomic_DNA"/>
</dbReference>
<reference evidence="6 7" key="1">
    <citation type="submission" date="2019-02" db="EMBL/GenBank/DDBJ databases">
        <title>Pedobacter sp. RP-3-8 sp. nov., isolated from Arctic soil.</title>
        <authorList>
            <person name="Dahal R.H."/>
        </authorList>
    </citation>
    <scope>NUCLEOTIDE SEQUENCE [LARGE SCALE GENOMIC DNA]</scope>
    <source>
        <strain evidence="6 7">RP-3-8</strain>
    </source>
</reference>
<keyword evidence="3" id="KW-1015">Disulfide bond</keyword>
<name>A0A4R0N2H0_9SPHI</name>
<protein>
    <submittedName>
        <fullName evidence="6">AhpC/TSA family protein</fullName>
    </submittedName>
</protein>
<dbReference type="SUPFAM" id="SSF52833">
    <property type="entry name" value="Thioredoxin-like"/>
    <property type="match status" value="1"/>
</dbReference>
<dbReference type="PROSITE" id="PS00194">
    <property type="entry name" value="THIOREDOXIN_1"/>
    <property type="match status" value="1"/>
</dbReference>
<dbReference type="InterPro" id="IPR000866">
    <property type="entry name" value="AhpC/TSA"/>
</dbReference>
<dbReference type="PANTHER" id="PTHR42852:SF6">
    <property type="entry name" value="THIOL:DISULFIDE INTERCHANGE PROTEIN DSBE"/>
    <property type="match status" value="1"/>
</dbReference>
<gene>
    <name evidence="6" type="ORF">EZ444_19220</name>
</gene>
<dbReference type="PANTHER" id="PTHR42852">
    <property type="entry name" value="THIOL:DISULFIDE INTERCHANGE PROTEIN DSBE"/>
    <property type="match status" value="1"/>
</dbReference>
<organism evidence="6 7">
    <name type="scientific">Pedobacter hiemivivus</name>
    <dbReference type="NCBI Taxonomy" id="2530454"/>
    <lineage>
        <taxon>Bacteria</taxon>
        <taxon>Pseudomonadati</taxon>
        <taxon>Bacteroidota</taxon>
        <taxon>Sphingobacteriia</taxon>
        <taxon>Sphingobacteriales</taxon>
        <taxon>Sphingobacteriaceae</taxon>
        <taxon>Pedobacter</taxon>
    </lineage>
</organism>
<dbReference type="GO" id="GO:0017004">
    <property type="term" value="P:cytochrome complex assembly"/>
    <property type="evidence" value="ECO:0007669"/>
    <property type="project" value="UniProtKB-KW"/>
</dbReference>
<evidence type="ECO:0000256" key="1">
    <source>
        <dbReference type="ARBA" id="ARBA00004196"/>
    </source>
</evidence>
<dbReference type="InterPro" id="IPR050553">
    <property type="entry name" value="Thioredoxin_ResA/DsbE_sf"/>
</dbReference>
<dbReference type="PROSITE" id="PS51352">
    <property type="entry name" value="THIOREDOXIN_2"/>
    <property type="match status" value="1"/>
</dbReference>
<dbReference type="GO" id="GO:0030313">
    <property type="term" value="C:cell envelope"/>
    <property type="evidence" value="ECO:0007669"/>
    <property type="project" value="UniProtKB-SubCell"/>
</dbReference>
<evidence type="ECO:0000256" key="4">
    <source>
        <dbReference type="ARBA" id="ARBA00023284"/>
    </source>
</evidence>
<dbReference type="InterPro" id="IPR025380">
    <property type="entry name" value="DUF4369"/>
</dbReference>
<dbReference type="GO" id="GO:0016491">
    <property type="term" value="F:oxidoreductase activity"/>
    <property type="evidence" value="ECO:0007669"/>
    <property type="project" value="InterPro"/>
</dbReference>
<dbReference type="Pfam" id="PF00578">
    <property type="entry name" value="AhpC-TSA"/>
    <property type="match status" value="1"/>
</dbReference>
<dbReference type="CDD" id="cd02966">
    <property type="entry name" value="TlpA_like_family"/>
    <property type="match status" value="1"/>
</dbReference>
<dbReference type="Gene3D" id="3.40.30.10">
    <property type="entry name" value="Glutaredoxin"/>
    <property type="match status" value="1"/>
</dbReference>
<comment type="subcellular location">
    <subcellularLocation>
        <location evidence="1">Cell envelope</location>
    </subcellularLocation>
</comment>
<evidence type="ECO:0000256" key="2">
    <source>
        <dbReference type="ARBA" id="ARBA00022748"/>
    </source>
</evidence>
<dbReference type="InterPro" id="IPR013766">
    <property type="entry name" value="Thioredoxin_domain"/>
</dbReference>
<keyword evidence="7" id="KW-1185">Reference proteome</keyword>
<dbReference type="InterPro" id="IPR017937">
    <property type="entry name" value="Thioredoxin_CS"/>
</dbReference>
<comment type="caution">
    <text evidence="6">The sequence shown here is derived from an EMBL/GenBank/DDBJ whole genome shotgun (WGS) entry which is preliminary data.</text>
</comment>
<dbReference type="InterPro" id="IPR036249">
    <property type="entry name" value="Thioredoxin-like_sf"/>
</dbReference>
<dbReference type="OrthoDB" id="745924at2"/>
<proteinExistence type="predicted"/>
<dbReference type="GO" id="GO:0016209">
    <property type="term" value="F:antioxidant activity"/>
    <property type="evidence" value="ECO:0007669"/>
    <property type="project" value="InterPro"/>
</dbReference>
<keyword evidence="4" id="KW-0676">Redox-active center</keyword>
<keyword evidence="2" id="KW-0201">Cytochrome c-type biogenesis</keyword>
<evidence type="ECO:0000256" key="3">
    <source>
        <dbReference type="ARBA" id="ARBA00023157"/>
    </source>
</evidence>
<evidence type="ECO:0000259" key="5">
    <source>
        <dbReference type="PROSITE" id="PS51352"/>
    </source>
</evidence>